<feature type="active site" description="Proton acceptor" evidence="7">
    <location>
        <position position="238"/>
    </location>
</feature>
<evidence type="ECO:0000256" key="6">
    <source>
        <dbReference type="ARBA" id="ARBA00023315"/>
    </source>
</evidence>
<dbReference type="Pfam" id="PF04613">
    <property type="entry name" value="LpxD"/>
    <property type="match status" value="1"/>
</dbReference>
<accession>A0AA48GV39</accession>
<dbReference type="Pfam" id="PF00132">
    <property type="entry name" value="Hexapep"/>
    <property type="match status" value="2"/>
</dbReference>
<dbReference type="NCBIfam" id="NF002060">
    <property type="entry name" value="PRK00892.1"/>
    <property type="match status" value="1"/>
</dbReference>
<dbReference type="HAMAP" id="MF_00523">
    <property type="entry name" value="LpxD"/>
    <property type="match status" value="1"/>
</dbReference>
<dbReference type="GO" id="GO:0009245">
    <property type="term" value="P:lipid A biosynthetic process"/>
    <property type="evidence" value="ECO:0007669"/>
    <property type="project" value="UniProtKB-UniRule"/>
</dbReference>
<keyword evidence="6 7" id="KW-0012">Acyltransferase</keyword>
<sequence length="334" mass="34976">MPGPSLTALELAQRLEGTLQGCPPDRVLTRVLPLDEAGEGDLSFLSNPKYRAKAHESAAGLILADAGADLGDRPVLVVKNPYWAFAQAVGWLYPEPEPEFHDGPVHPAARLGEGVRLGYGATVGARTVIGARTRIHPGVHIAEDCVVGEDCEFFPGAVLYRGTRVGDRVRVHANAVLGSDGFGYVPVQGVHRKIPQVGWVEVGDDVEIGAASTVDRGALGPTRVGAGTKIDNLCQIAHNVQVGEHCVMASMTGISGSTTLGHHVTLAGKVGTAGHIHIGNGAICTGNCMVGKDVPDGAMMSGHLARPHRDWLEAQAALGRLPGVLRTLKQKGIL</sequence>
<protein>
    <recommendedName>
        <fullName evidence="7">UDP-3-O-acylglucosamine N-acyltransferase</fullName>
        <ecNumber evidence="7">2.3.1.191</ecNumber>
    </recommendedName>
</protein>
<keyword evidence="1 7" id="KW-0444">Lipid biosynthesis</keyword>
<dbReference type="PROSITE" id="PS00101">
    <property type="entry name" value="HEXAPEP_TRANSFERASES"/>
    <property type="match status" value="1"/>
</dbReference>
<evidence type="ECO:0000256" key="2">
    <source>
        <dbReference type="ARBA" id="ARBA00022556"/>
    </source>
</evidence>
<dbReference type="AlphaFoldDB" id="A0AA48GV39"/>
<dbReference type="InterPro" id="IPR020573">
    <property type="entry name" value="UDP_GlcNAc_AcTrfase_non-rep"/>
</dbReference>
<dbReference type="InterPro" id="IPR011004">
    <property type="entry name" value="Trimer_LpxA-like_sf"/>
</dbReference>
<dbReference type="PANTHER" id="PTHR43378:SF2">
    <property type="entry name" value="UDP-3-O-ACYLGLUCOSAMINE N-ACYLTRANSFERASE 1, MITOCHONDRIAL-RELATED"/>
    <property type="match status" value="1"/>
</dbReference>
<dbReference type="GO" id="GO:0016410">
    <property type="term" value="F:N-acyltransferase activity"/>
    <property type="evidence" value="ECO:0007669"/>
    <property type="project" value="InterPro"/>
</dbReference>
<dbReference type="NCBIfam" id="TIGR01853">
    <property type="entry name" value="lipid_A_lpxD"/>
    <property type="match status" value="1"/>
</dbReference>
<dbReference type="EMBL" id="AP027081">
    <property type="protein sequence ID" value="BDU78354.1"/>
    <property type="molecule type" value="Genomic_DNA"/>
</dbReference>
<keyword evidence="3 7" id="KW-0808">Transferase</keyword>
<evidence type="ECO:0000313" key="9">
    <source>
        <dbReference type="EMBL" id="BDU78354.1"/>
    </source>
</evidence>
<dbReference type="RefSeq" id="WP_243329158.1">
    <property type="nucleotide sequence ID" value="NZ_AP027081.1"/>
</dbReference>
<keyword evidence="5 7" id="KW-0443">Lipid metabolism</keyword>
<comment type="function">
    <text evidence="7">Catalyzes the N-acylation of UDP-3-O-acylglucosamine using 3-hydroxyacyl-ACP as the acyl donor. Is involved in the biosynthesis of lipid A, a phosphorylated glycolipid that anchors the lipopolysaccharide to the outer membrane of the cell.</text>
</comment>
<dbReference type="GO" id="GO:0016020">
    <property type="term" value="C:membrane"/>
    <property type="evidence" value="ECO:0007669"/>
    <property type="project" value="GOC"/>
</dbReference>
<keyword evidence="4 7" id="KW-0677">Repeat</keyword>
<dbReference type="KEGG" id="msea:METESE_33120"/>
<dbReference type="Gene3D" id="2.160.10.10">
    <property type="entry name" value="Hexapeptide repeat proteins"/>
    <property type="match status" value="1"/>
</dbReference>
<dbReference type="PANTHER" id="PTHR43378">
    <property type="entry name" value="UDP-3-O-ACYLGLUCOSAMINE N-ACYLTRANSFERASE"/>
    <property type="match status" value="1"/>
</dbReference>
<proteinExistence type="inferred from homology"/>
<keyword evidence="2 7" id="KW-0441">Lipid A biosynthesis</keyword>
<name>A0AA48GV39_9BACT</name>
<dbReference type="CDD" id="cd03352">
    <property type="entry name" value="LbH_LpxD"/>
    <property type="match status" value="1"/>
</dbReference>
<evidence type="ECO:0000256" key="3">
    <source>
        <dbReference type="ARBA" id="ARBA00022679"/>
    </source>
</evidence>
<comment type="similarity">
    <text evidence="7">Belongs to the transferase hexapeptide repeat family. LpxD subfamily.</text>
</comment>
<dbReference type="InterPro" id="IPR001451">
    <property type="entry name" value="Hexapep"/>
</dbReference>
<dbReference type="Proteomes" id="UP001228113">
    <property type="component" value="Chromosome"/>
</dbReference>
<dbReference type="InterPro" id="IPR007691">
    <property type="entry name" value="LpxD"/>
</dbReference>
<dbReference type="GO" id="GO:0103118">
    <property type="term" value="F:UDP-3-O-[(3R)-3-hydroxyacyl]-glucosamine N-acyltransferase activity"/>
    <property type="evidence" value="ECO:0007669"/>
    <property type="project" value="UniProtKB-EC"/>
</dbReference>
<dbReference type="Gene3D" id="3.40.1390.10">
    <property type="entry name" value="MurE/MurF, N-terminal domain"/>
    <property type="match status" value="1"/>
</dbReference>
<evidence type="ECO:0000313" key="10">
    <source>
        <dbReference type="Proteomes" id="UP001228113"/>
    </source>
</evidence>
<feature type="domain" description="UDP-3-O-[3-hydroxymyristoyl] glucosamine N-acyltransferase non-repeat region" evidence="8">
    <location>
        <begin position="25"/>
        <end position="89"/>
    </location>
</feature>
<gene>
    <name evidence="7 9" type="primary">lpxD</name>
    <name evidence="9" type="ORF">METESE_33120</name>
</gene>
<comment type="catalytic activity">
    <reaction evidence="7">
        <text>a UDP-3-O-[(3R)-3-hydroxyacyl]-alpha-D-glucosamine + a (3R)-hydroxyacyl-[ACP] = a UDP-2-N,3-O-bis[(3R)-3-hydroxyacyl]-alpha-D-glucosamine + holo-[ACP] + H(+)</text>
        <dbReference type="Rhea" id="RHEA:53836"/>
        <dbReference type="Rhea" id="RHEA-COMP:9685"/>
        <dbReference type="Rhea" id="RHEA-COMP:9945"/>
        <dbReference type="ChEBI" id="CHEBI:15378"/>
        <dbReference type="ChEBI" id="CHEBI:64479"/>
        <dbReference type="ChEBI" id="CHEBI:78827"/>
        <dbReference type="ChEBI" id="CHEBI:137740"/>
        <dbReference type="ChEBI" id="CHEBI:137748"/>
        <dbReference type="EC" id="2.3.1.191"/>
    </reaction>
</comment>
<evidence type="ECO:0000256" key="5">
    <source>
        <dbReference type="ARBA" id="ARBA00023098"/>
    </source>
</evidence>
<evidence type="ECO:0000256" key="7">
    <source>
        <dbReference type="HAMAP-Rule" id="MF_00523"/>
    </source>
</evidence>
<evidence type="ECO:0000256" key="1">
    <source>
        <dbReference type="ARBA" id="ARBA00022516"/>
    </source>
</evidence>
<evidence type="ECO:0000256" key="4">
    <source>
        <dbReference type="ARBA" id="ARBA00022737"/>
    </source>
</evidence>
<dbReference type="EC" id="2.3.1.191" evidence="7"/>
<evidence type="ECO:0000259" key="8">
    <source>
        <dbReference type="Pfam" id="PF04613"/>
    </source>
</evidence>
<comment type="subunit">
    <text evidence="7">Homotrimer.</text>
</comment>
<organism evidence="9 10">
    <name type="scientific">Mesoterricola sediminis</name>
    <dbReference type="NCBI Taxonomy" id="2927980"/>
    <lineage>
        <taxon>Bacteria</taxon>
        <taxon>Pseudomonadati</taxon>
        <taxon>Acidobacteriota</taxon>
        <taxon>Holophagae</taxon>
        <taxon>Holophagales</taxon>
        <taxon>Holophagaceae</taxon>
        <taxon>Mesoterricola</taxon>
    </lineage>
</organism>
<dbReference type="SUPFAM" id="SSF51161">
    <property type="entry name" value="Trimeric LpxA-like enzymes"/>
    <property type="match status" value="1"/>
</dbReference>
<dbReference type="InterPro" id="IPR018357">
    <property type="entry name" value="Hexapep_transf_CS"/>
</dbReference>
<reference evidence="9" key="1">
    <citation type="journal article" date="2023" name="Int. J. Syst. Evol. Microbiol.">
        <title>Mesoterricola silvestris gen. nov., sp. nov., Mesoterricola sediminis sp. nov., Geothrix oryzae sp. nov., Geothrix edaphica sp. nov., Geothrix rubra sp. nov., and Geothrix limicola sp. nov., six novel members of Acidobacteriota isolated from soils.</title>
        <authorList>
            <person name="Itoh H."/>
            <person name="Sugisawa Y."/>
            <person name="Mise K."/>
            <person name="Xu Z."/>
            <person name="Kuniyasu M."/>
            <person name="Ushijima N."/>
            <person name="Kawano K."/>
            <person name="Kobayashi E."/>
            <person name="Shiratori Y."/>
            <person name="Masuda Y."/>
            <person name="Senoo K."/>
        </authorList>
    </citation>
    <scope>NUCLEOTIDE SEQUENCE</scope>
    <source>
        <strain evidence="9">W786</strain>
    </source>
</reference>
<comment type="pathway">
    <text evidence="7">Bacterial outer membrane biogenesis; LPS lipid A biosynthesis.</text>
</comment>
<keyword evidence="10" id="KW-1185">Reference proteome</keyword>